<dbReference type="Proteomes" id="UP000756346">
    <property type="component" value="Unassembled WGS sequence"/>
</dbReference>
<keyword evidence="2" id="KW-1185">Reference proteome</keyword>
<comment type="caution">
    <text evidence="1">The sequence shown here is derived from an EMBL/GenBank/DDBJ whole genome shotgun (WGS) entry which is preliminary data.</text>
</comment>
<evidence type="ECO:0000313" key="2">
    <source>
        <dbReference type="Proteomes" id="UP000756346"/>
    </source>
</evidence>
<organism evidence="1 2">
    <name type="scientific">Microdochium trichocladiopsis</name>
    <dbReference type="NCBI Taxonomy" id="1682393"/>
    <lineage>
        <taxon>Eukaryota</taxon>
        <taxon>Fungi</taxon>
        <taxon>Dikarya</taxon>
        <taxon>Ascomycota</taxon>
        <taxon>Pezizomycotina</taxon>
        <taxon>Sordariomycetes</taxon>
        <taxon>Xylariomycetidae</taxon>
        <taxon>Xylariales</taxon>
        <taxon>Microdochiaceae</taxon>
        <taxon>Microdochium</taxon>
    </lineage>
</organism>
<dbReference type="GeneID" id="70187171"/>
<reference evidence="1" key="1">
    <citation type="journal article" date="2021" name="Nat. Commun.">
        <title>Genetic determinants of endophytism in the Arabidopsis root mycobiome.</title>
        <authorList>
            <person name="Mesny F."/>
            <person name="Miyauchi S."/>
            <person name="Thiergart T."/>
            <person name="Pickel B."/>
            <person name="Atanasova L."/>
            <person name="Karlsson M."/>
            <person name="Huettel B."/>
            <person name="Barry K.W."/>
            <person name="Haridas S."/>
            <person name="Chen C."/>
            <person name="Bauer D."/>
            <person name="Andreopoulos W."/>
            <person name="Pangilinan J."/>
            <person name="LaButti K."/>
            <person name="Riley R."/>
            <person name="Lipzen A."/>
            <person name="Clum A."/>
            <person name="Drula E."/>
            <person name="Henrissat B."/>
            <person name="Kohler A."/>
            <person name="Grigoriev I.V."/>
            <person name="Martin F.M."/>
            <person name="Hacquard S."/>
        </authorList>
    </citation>
    <scope>NUCLEOTIDE SEQUENCE</scope>
    <source>
        <strain evidence="1">MPI-CAGE-CH-0230</strain>
    </source>
</reference>
<sequence>MAAKYSSRVLFGCALTLSVSSRPLKCPCPPHRLDLAGRMFSNYQKPTYRNQLVRTEMKRNYSLGRRFGARRTVHLAQAVSDHSIIQLKGDFQMICQLESVRRPSALQARKAALPLPTFNMSGTSKDESIPPFQVI</sequence>
<accession>A0A9P8XQ35</accession>
<protein>
    <submittedName>
        <fullName evidence="1">Uncharacterized protein</fullName>
    </submittedName>
</protein>
<dbReference type="RefSeq" id="XP_046004249.1">
    <property type="nucleotide sequence ID" value="XM_046157625.1"/>
</dbReference>
<proteinExistence type="predicted"/>
<gene>
    <name evidence="1" type="ORF">B0I36DRAFT_356387</name>
</gene>
<evidence type="ECO:0000313" key="1">
    <source>
        <dbReference type="EMBL" id="KAH7010764.1"/>
    </source>
</evidence>
<dbReference type="AlphaFoldDB" id="A0A9P8XQ35"/>
<name>A0A9P8XQ35_9PEZI</name>
<dbReference type="EMBL" id="JAGTJQ010000016">
    <property type="protein sequence ID" value="KAH7010764.1"/>
    <property type="molecule type" value="Genomic_DNA"/>
</dbReference>